<feature type="compositionally biased region" description="Polar residues" evidence="2">
    <location>
        <begin position="183"/>
        <end position="208"/>
    </location>
</feature>
<dbReference type="PANTHER" id="PTHR21343">
    <property type="entry name" value="DETHIOBIOTIN SYNTHETASE"/>
    <property type="match status" value="1"/>
</dbReference>
<feature type="compositionally biased region" description="Low complexity" evidence="2">
    <location>
        <begin position="103"/>
        <end position="119"/>
    </location>
</feature>
<feature type="compositionally biased region" description="Polar residues" evidence="2">
    <location>
        <begin position="2108"/>
        <end position="2128"/>
    </location>
</feature>
<feature type="compositionally biased region" description="Low complexity" evidence="2">
    <location>
        <begin position="2082"/>
        <end position="2107"/>
    </location>
</feature>
<dbReference type="InterPro" id="IPR036412">
    <property type="entry name" value="HAD-like_sf"/>
</dbReference>
<dbReference type="SUPFAM" id="SSF56784">
    <property type="entry name" value="HAD-like"/>
    <property type="match status" value="1"/>
</dbReference>
<feature type="compositionally biased region" description="Low complexity" evidence="2">
    <location>
        <begin position="1601"/>
        <end position="1636"/>
    </location>
</feature>
<gene>
    <name evidence="4" type="ORF">P3T76_007622</name>
</gene>
<dbReference type="Pfam" id="PF00702">
    <property type="entry name" value="Hydrolase"/>
    <property type="match status" value="1"/>
</dbReference>
<feature type="compositionally biased region" description="Polar residues" evidence="2">
    <location>
        <begin position="1523"/>
        <end position="1596"/>
    </location>
</feature>
<feature type="compositionally biased region" description="Low complexity" evidence="2">
    <location>
        <begin position="64"/>
        <end position="80"/>
    </location>
</feature>
<keyword evidence="3" id="KW-0732">Signal</keyword>
<evidence type="ECO:0000256" key="1">
    <source>
        <dbReference type="ARBA" id="ARBA00022962"/>
    </source>
</evidence>
<feature type="region of interest" description="Disordered" evidence="2">
    <location>
        <begin position="34"/>
        <end position="447"/>
    </location>
</feature>
<dbReference type="InterPro" id="IPR028979">
    <property type="entry name" value="Ser_kin/Pase_Hpr-like_N_sf"/>
</dbReference>
<feature type="compositionally biased region" description="Polar residues" evidence="2">
    <location>
        <begin position="2249"/>
        <end position="2280"/>
    </location>
</feature>
<accession>A0AAD9GM09</accession>
<proteinExistence type="predicted"/>
<protein>
    <submittedName>
        <fullName evidence="4">Phosphate acetyltransferase</fullName>
    </submittedName>
</protein>
<feature type="compositionally biased region" description="Polar residues" evidence="2">
    <location>
        <begin position="2767"/>
        <end position="2779"/>
    </location>
</feature>
<dbReference type="Pfam" id="PF13500">
    <property type="entry name" value="AAA_26"/>
    <property type="match status" value="1"/>
</dbReference>
<dbReference type="SUPFAM" id="SSF75138">
    <property type="entry name" value="HprK N-terminal domain-like"/>
    <property type="match status" value="1"/>
</dbReference>
<dbReference type="Proteomes" id="UP001259832">
    <property type="component" value="Unassembled WGS sequence"/>
</dbReference>
<comment type="caution">
    <text evidence="4">The sequence shown here is derived from an EMBL/GenBank/DDBJ whole genome shotgun (WGS) entry which is preliminary data.</text>
</comment>
<feature type="compositionally biased region" description="Polar residues" evidence="2">
    <location>
        <begin position="237"/>
        <end position="262"/>
    </location>
</feature>
<feature type="compositionally biased region" description="Low complexity" evidence="2">
    <location>
        <begin position="348"/>
        <end position="362"/>
    </location>
</feature>
<feature type="compositionally biased region" description="Polar residues" evidence="2">
    <location>
        <begin position="2226"/>
        <end position="2241"/>
    </location>
</feature>
<feature type="compositionally biased region" description="Polar residues" evidence="2">
    <location>
        <begin position="271"/>
        <end position="312"/>
    </location>
</feature>
<feature type="region of interest" description="Disordered" evidence="2">
    <location>
        <begin position="2082"/>
        <end position="2323"/>
    </location>
</feature>
<feature type="signal peptide" evidence="3">
    <location>
        <begin position="1"/>
        <end position="21"/>
    </location>
</feature>
<dbReference type="InterPro" id="IPR027417">
    <property type="entry name" value="P-loop_NTPase"/>
</dbReference>
<name>A0AAD9GM09_9STRA</name>
<dbReference type="Gene3D" id="3.40.50.1000">
    <property type="entry name" value="HAD superfamily/HAD-like"/>
    <property type="match status" value="1"/>
</dbReference>
<keyword evidence="1" id="KW-0315">Glutamine amidotransferase</keyword>
<dbReference type="SUPFAM" id="SSF52540">
    <property type="entry name" value="P-loop containing nucleoside triphosphate hydrolases"/>
    <property type="match status" value="1"/>
</dbReference>
<dbReference type="Gene3D" id="1.20.120.1600">
    <property type="match status" value="1"/>
</dbReference>
<dbReference type="CDD" id="cd03109">
    <property type="entry name" value="DTBS"/>
    <property type="match status" value="1"/>
</dbReference>
<evidence type="ECO:0000313" key="4">
    <source>
        <dbReference type="EMBL" id="KAK1940916.1"/>
    </source>
</evidence>
<feature type="compositionally biased region" description="Low complexity" evidence="2">
    <location>
        <begin position="318"/>
        <end position="329"/>
    </location>
</feature>
<feature type="region of interest" description="Disordered" evidence="2">
    <location>
        <begin position="1493"/>
        <end position="1639"/>
    </location>
</feature>
<dbReference type="Gene3D" id="3.40.50.300">
    <property type="entry name" value="P-loop containing nucleotide triphosphate hydrolases"/>
    <property type="match status" value="1"/>
</dbReference>
<feature type="compositionally biased region" description="Low complexity" evidence="2">
    <location>
        <begin position="2780"/>
        <end position="2794"/>
    </location>
</feature>
<feature type="compositionally biased region" description="Polar residues" evidence="2">
    <location>
        <begin position="2174"/>
        <end position="2217"/>
    </location>
</feature>
<feature type="compositionally biased region" description="Low complexity" evidence="2">
    <location>
        <begin position="142"/>
        <end position="158"/>
    </location>
</feature>
<feature type="chain" id="PRO_5042039287" evidence="3">
    <location>
        <begin position="22"/>
        <end position="3267"/>
    </location>
</feature>
<evidence type="ECO:0000256" key="3">
    <source>
        <dbReference type="SAM" id="SignalP"/>
    </source>
</evidence>
<dbReference type="EMBL" id="JASMQC010000013">
    <property type="protein sequence ID" value="KAK1940916.1"/>
    <property type="molecule type" value="Genomic_DNA"/>
</dbReference>
<feature type="compositionally biased region" description="Polar residues" evidence="2">
    <location>
        <begin position="130"/>
        <end position="141"/>
    </location>
</feature>
<dbReference type="InterPro" id="IPR023214">
    <property type="entry name" value="HAD_sf"/>
</dbReference>
<sequence length="3267" mass="338600">MRLYHALLVTAVALLASNASAGSVDCAMTPGEIVESSSGSAPKDSFNGFDASNDSPIQQGSTTSSDVGSSQEVSSASGSSPKDSFDGFDASNDSPIQQGSTTSSDVGSSQEVSSASGSSPKDSFDGFDASNDSPIQQGSTTSSDVGSSQEVSSASGSSPKDSFDGFDASNDSPIQGSDVGASLGSSPDSPIQQGSAPSDASFTSSYNGPTPDFPEYGSNQGSATDSPIQGSDVGASLGSSPDSPIQQGSAPSDASFTSSYNGPTPDFPEYGSNQGSATDSPIQGSDVGASQGSSPDSPIQQGSDFGASQGSAPDSPIQQTSTTSSGSQGAVTDAPVTQDSTAASGVDASQASTSASASASTSDDIKQGIVTPAGPADDDDASQKTDVAGESDINFQTTQVPTATTRAPTVVTSSNTSGSSSSSVPTTSNNSTTAATTKPSTSSADNSKLCAKPRIEITKVDVGVSVDANEDEVALKPVAIAAIPSGGSRIAFQSGDSIIVQELDASDKLVSGSTVKVPLHDFADIYADEKGFVILGTRDAEGGGTLNCGNPSNMCGSPPSPAVPCYDMYLVRYDGTKESWATKLTSSSASLPPYSTGKTGPDVYMIWWYAHHGRIAFDGKNWAAYFGAAISTSEGGCINIHQGDRMKVVDASGKITANEDSFDWGCSHSGYERVTYDNRTDNFAAICKTDSNNRIMPPKDWGTTIYPVDLAASNLGDIVPSGAASKYWATVSNGNGDNAKVHLIHFALNAKASDDITLGGTDANERAPHLASIGSGGLLAMWEGSSSGGDLAEGGDRTIYAQVLDASSGKSISEKVTVDKSVVGNRYQALKSYPDGSVAYLSKGASDTSLQVAAVYVAATRQHVGKTSTCIGLLQGLTSRLDRIGFLKPVGQESVAVEGGSLRVDKDVAVAKEVFKLDTCNYADMSPVVIMPGYTKRFLDGHITVQSQLDKIHTSFKRISAANEFTVVEGTGHTGVGSIVECNNARIAAELGVDMVLVANGGLGSAFDDLALNYSMCKAHNVKVRGVILNKVREDRVDMVREYFPKAMNHWGDNVPLIGVVPNLPALSNPSMLDFEGLFGTQMLTSRSRRFQQYSKTTLVTAGLRRFLAKLTDPGFDHSLFVTHVSRNDIILGFLSHAQNFELTTKRPYGGGLILTGSPSDDQPQEYITNIVKNAHTPVLYVPITTFEAMEKITHFTAKFNPTDEQKVHAYTPTAVAVRGVTFDLDDTLWCGKAVIRKADAAFHAYLAQETPQLVDQFPPAAFNALLMQFQRALPDHAHDYTFLRKYTLRHCVEVCGAQNLHLQDQIKLEAFVDAAFRAFLIKRSSDDVDVTSPVLGVITNGNCEMDSLPKYFQDHMHFMISAELVGSAKPDQAIFDAAVAKFPASYSRQHLVHVGDHYECDVEGAKLAGMRTIWINAQWTKADAMTRDELSQEDAQRFTAADAIVKEVNAKQTTMRLYNVLIASAVALAACNGFAAADEKCTMVTPEPVVPDVTVATPSGSSSYTSSGSSPESPIQQGSDVGASQGSATDSTIQPLGSDVGASQGSATDSPIQQGSNGDDTKQGLPSASGSGASQKTDVASSSETAGDADTSLTFTEVPKTTTTAPTVAASSSASGSSSNNSTTAATTKPSTSSADNSKLCAKPRIEITKVDVGVSVDANEDEVALKPVAIAAIPSGGSRIAFQSGDSIIVQELDASDKLVSGSTVKVPLHDFVDIYADEKGFVILGTRDAEGGGTLNCGNPSNMCGSPPSPAVPCYDMYLVRYDGTKESWATKLTSSSASLPPYSTGKTGPDVYMIWWYAHHGRIAFDGKNWAAYFGAAISTSEGGCINIHQGDRMKVVDASGKITANEDSFDWGCSHSGYERVTYDNRTDNFAAICKTDSNNRIMPPKDWGTTIYPVDLAASNLGDIVPSGAASKYWATVSNGNGDNAKVHLIHFALNAKASDDITLGGTDANERAPHLASIGSGGLLAMWEGSSSGGDLAEGGDRTIYAQVLDASSGKSISEKVTVDKSVVGNRYQALKSYPDGSVAYLSKGASDTSLQVQTTMRLYNVLIASAVALAACNGFAAADEKCTMVTPEPVVPDVTVTTPSGSSSYTSSGSSPESPIQQGSDVGASQGSATDSTIQPLGSDVGASDESSPDSPIQQGSDVGASQGSATDSTIQPLGSDVGASDESSPDSPIQQGSDVGASQESSPDTPIQQGSAPSDASFTSSYSGPTPDFPEYGNSQGSATDSPIQQGSDGDDTKQGLPSASGSGASQKTDVASSSETAGDADTSLTFTEVPKTTTTAPTVAASSSASGSSSNNSTTAATTKPSTSSADNSKLCAKPRIEITKVDVGVSVDANEDEVALKPVAIAAIPSGGSRIAFQSGDSIIVQELDASDKLVSGSTVKVPLHDFADIYADEKGFVILGTRDAEGGGTLNCGNPSNMCGSPPSPAVPCYDMYLVRYDGTKESWATKLTSSSASLPPYSTGKTGPDVYMIWWYAHHGRIAFDGKNWAAYFGAAISTSEGGCINIHQGDRMKVVDASGKITANEDSFDWGCSHSGYERVTYDNRTDNFAAICKTDSNNRIMPPKDWGTTIYPVDLAASNLGDIVPSGAASKYWATVSNGNGDNAKVHLIHFALNAKASDDITLGGTDANERAPHLASIGSGGLLAMWEGSSSGGDLAEGGDRTIYAQVLDASSGKSISEKVTVDKSVVGNRYQALKSYPDGSVAYLSKGASDTSLQVVLTVIGVLLATSGDFAQAAACRTKPLAPSTPFTTDAPVSPTSSLSFDNLTPSAAADADTDASAASTKQETVDAPAAPTTDTPASSPAESSTGSSIADTDAPATSDSSGASTPSAATNSSSSTTSADNSKLCAKPQVEITQVDLGVTVDANEDEVNLKVVAIAALPSGGSRIAFHSGDNVIVQELDASDKLVSGSTVKVPLHDFADIYADEKGFVLLGTRDAEGGGTLNCGNPSNLCGAAPNPAVPCYDMYMVRYDGTKESWATKLTSSSSSLPPYSTAGSGADVYMIWWYAHHGRIASDGTNWAAYFGCAISTSEGGCINIHQGDRMKVVGPSGKILAQADSFDWGCSHSGYERITYDSRKKGYASICKTDSNNRIMPPNDWGTTIYPVDLAAANLGDIVPSGAASKYWATVSNGQGDNAKVHLIQFAINAAASEDITLGGTDANERAPHLAAIGDGGLLAMWEGSSSGGDLAEGGSRTIYAQVLDASTGKSVSSKVTVDKSVVGNRYQALKSFPDGSVAYLSKGTTDTSVQVVRFFGC</sequence>
<evidence type="ECO:0000256" key="2">
    <source>
        <dbReference type="SAM" id="MobiDB-lite"/>
    </source>
</evidence>
<feature type="compositionally biased region" description="Polar residues" evidence="2">
    <location>
        <begin position="217"/>
        <end position="229"/>
    </location>
</feature>
<keyword evidence="5" id="KW-1185">Reference proteome</keyword>
<feature type="compositionally biased region" description="Polar residues" evidence="2">
    <location>
        <begin position="2137"/>
        <end position="2165"/>
    </location>
</feature>
<feature type="compositionally biased region" description="Low complexity" evidence="2">
    <location>
        <begin position="2285"/>
        <end position="2320"/>
    </location>
</feature>
<reference evidence="4" key="1">
    <citation type="submission" date="2023-08" db="EMBL/GenBank/DDBJ databases">
        <title>Reference Genome Resource for the Citrus Pathogen Phytophthora citrophthora.</title>
        <authorList>
            <person name="Moller H."/>
            <person name="Coetzee B."/>
            <person name="Rose L.J."/>
            <person name="Van Niekerk J.M."/>
        </authorList>
    </citation>
    <scope>NUCLEOTIDE SEQUENCE</scope>
    <source>
        <strain evidence="4">STE-U-9442</strain>
    </source>
</reference>
<feature type="region of interest" description="Disordered" evidence="2">
    <location>
        <begin position="2754"/>
        <end position="2857"/>
    </location>
</feature>
<organism evidence="4 5">
    <name type="scientific">Phytophthora citrophthora</name>
    <dbReference type="NCBI Taxonomy" id="4793"/>
    <lineage>
        <taxon>Eukaryota</taxon>
        <taxon>Sar</taxon>
        <taxon>Stramenopiles</taxon>
        <taxon>Oomycota</taxon>
        <taxon>Peronosporomycetes</taxon>
        <taxon>Peronosporales</taxon>
        <taxon>Peronosporaceae</taxon>
        <taxon>Phytophthora</taxon>
    </lineage>
</organism>
<feature type="compositionally biased region" description="Polar residues" evidence="2">
    <location>
        <begin position="50"/>
        <end position="63"/>
    </location>
</feature>
<feature type="compositionally biased region" description="Low complexity" evidence="2">
    <location>
        <begin position="1493"/>
        <end position="1520"/>
    </location>
</feature>
<feature type="compositionally biased region" description="Polar residues" evidence="2">
    <location>
        <begin position="91"/>
        <end position="102"/>
    </location>
</feature>
<feature type="compositionally biased region" description="Low complexity" evidence="2">
    <location>
        <begin position="2801"/>
        <end position="2856"/>
    </location>
</feature>
<feature type="compositionally biased region" description="Low complexity" evidence="2">
    <location>
        <begin position="396"/>
        <end position="444"/>
    </location>
</feature>
<evidence type="ECO:0000313" key="5">
    <source>
        <dbReference type="Proteomes" id="UP001259832"/>
    </source>
</evidence>
<dbReference type="PANTHER" id="PTHR21343:SF8">
    <property type="entry name" value="DRTGG DOMAIN-CONTAINING PROTEIN"/>
    <property type="match status" value="1"/>
</dbReference>
<dbReference type="Gene3D" id="3.40.1390.20">
    <property type="entry name" value="HprK N-terminal domain-like"/>
    <property type="match status" value="1"/>
</dbReference>